<feature type="domain" description="SLH" evidence="3">
    <location>
        <begin position="31"/>
        <end position="94"/>
    </location>
</feature>
<evidence type="ECO:0000259" key="3">
    <source>
        <dbReference type="PROSITE" id="PS51272"/>
    </source>
</evidence>
<evidence type="ECO:0000256" key="1">
    <source>
        <dbReference type="ARBA" id="ARBA00022729"/>
    </source>
</evidence>
<feature type="chain" id="PRO_5047186103" evidence="2">
    <location>
        <begin position="33"/>
        <end position="951"/>
    </location>
</feature>
<gene>
    <name evidence="4" type="ORF">ACFPRA_08230</name>
</gene>
<dbReference type="Pfam" id="PF00395">
    <property type="entry name" value="SLH"/>
    <property type="match status" value="1"/>
</dbReference>
<sequence>MVNKQSARYKKFVLGAASAALVAAAVAPVVSAKEFNDVKADHTHKPAIDALSDAGVISGYQDGTFKPGKTLTRSDVVKLMGKWLVSEGYKIPADYKTNMRFTDLTAKSNDELLQYAAVVKDNGVFNGNNGRLMAADNITRENMAVVLVRAFDKLHNMDLVAYVEAQDFDKDVIDRAKAKEEARPAIDVLDFFDITNPAAPAFNPKNTTTRGQFATFLHKTINTDFSAVTAPEGNKDKVAVEAAAKQVKDGAVTVSRGEYATDANKLAAVQTYVKGLVKEEGVTTKATAGKTAGEYVVTLTKGEEKVEKTIAVTFEFAADDRFVTEVNALNATQVEVKFSVAVDKNDIAGKVSIQGVQFTSQSLSEDGKVLTLTASAPINVSNATVVVEAVKTKADTKVKTDKYVSTITYKDVVAPTITSVEAKTSGSLATRLTVKASEPLKTGTGLVKVNGAYVSADFAGTDTATISGLSLETGKTHTIELINIEDLAGNKTVSTSANFTVNVDATVPAVTLTAKGEKEILITFSKSMDVKSVKDALVSGTVKDEALNAVKTGSVTEVEGSNDTQFLIPVTATTIFADKASRTYTVVLTDTIKDKLGNKLTATTQKVTLSKDTVKPAATGYKVIKDNNGKVTAIEVNFSEGLRAAGKGKTVAPTIVDENGVAVTNFLGGLTADAVTAGDQKVVYTAKTPATVSGKFAFSFAKELVSDQAETANKSDAFNYTIDFGKAETATTFELTSAEATENVITVTFPEAVKGGAVANSATDLANYTLAGKPLPTGTEITLDTAQKVATITLPVESIEKTDQAVVFTAANIQSTSGKSLKTYTGTVAVEDNVAPVLESAKVLNDTTIELTYSENVVLTDGQDNVFEVGDDFVITNGTVALDLKAGELKAKKVSGFENKLTISIEKAGETATALDLTKAIKVKTIKPATANVEDIQGNTQKVGVEVNVAK</sequence>
<keyword evidence="1 2" id="KW-0732">Signal</keyword>
<name>A0ABW0THB8_9BACL</name>
<comment type="caution">
    <text evidence="4">The sequence shown here is derived from an EMBL/GenBank/DDBJ whole genome shotgun (WGS) entry which is preliminary data.</text>
</comment>
<dbReference type="Proteomes" id="UP001596109">
    <property type="component" value="Unassembled WGS sequence"/>
</dbReference>
<dbReference type="InterPro" id="IPR014755">
    <property type="entry name" value="Cu-Rt/internalin_Ig-like"/>
</dbReference>
<accession>A0ABW0THB8</accession>
<dbReference type="InterPro" id="IPR001119">
    <property type="entry name" value="SLH_dom"/>
</dbReference>
<evidence type="ECO:0000256" key="2">
    <source>
        <dbReference type="SAM" id="SignalP"/>
    </source>
</evidence>
<protein>
    <submittedName>
        <fullName evidence="4">S-layer homology domain-containing protein</fullName>
    </submittedName>
</protein>
<evidence type="ECO:0000313" key="5">
    <source>
        <dbReference type="Proteomes" id="UP001596109"/>
    </source>
</evidence>
<dbReference type="RefSeq" id="WP_381432530.1">
    <property type="nucleotide sequence ID" value="NZ_JBHSNO010000005.1"/>
</dbReference>
<organism evidence="4 5">
    <name type="scientific">Sporosarcina soli</name>
    <dbReference type="NCBI Taxonomy" id="334736"/>
    <lineage>
        <taxon>Bacteria</taxon>
        <taxon>Bacillati</taxon>
        <taxon>Bacillota</taxon>
        <taxon>Bacilli</taxon>
        <taxon>Bacillales</taxon>
        <taxon>Caryophanaceae</taxon>
        <taxon>Sporosarcina</taxon>
    </lineage>
</organism>
<feature type="signal peptide" evidence="2">
    <location>
        <begin position="1"/>
        <end position="32"/>
    </location>
</feature>
<dbReference type="EMBL" id="JBHSNO010000005">
    <property type="protein sequence ID" value="MFC5588871.1"/>
    <property type="molecule type" value="Genomic_DNA"/>
</dbReference>
<evidence type="ECO:0000313" key="4">
    <source>
        <dbReference type="EMBL" id="MFC5588871.1"/>
    </source>
</evidence>
<proteinExistence type="predicted"/>
<reference evidence="5" key="1">
    <citation type="journal article" date="2019" name="Int. J. Syst. Evol. Microbiol.">
        <title>The Global Catalogue of Microorganisms (GCM) 10K type strain sequencing project: providing services to taxonomists for standard genome sequencing and annotation.</title>
        <authorList>
            <consortium name="The Broad Institute Genomics Platform"/>
            <consortium name="The Broad Institute Genome Sequencing Center for Infectious Disease"/>
            <person name="Wu L."/>
            <person name="Ma J."/>
        </authorList>
    </citation>
    <scope>NUCLEOTIDE SEQUENCE [LARGE SCALE GENOMIC DNA]</scope>
    <source>
        <strain evidence="5">CGMCC 4.1434</strain>
    </source>
</reference>
<dbReference type="PROSITE" id="PS51272">
    <property type="entry name" value="SLH"/>
    <property type="match status" value="1"/>
</dbReference>
<dbReference type="Gene3D" id="2.60.40.1220">
    <property type="match status" value="3"/>
</dbReference>
<keyword evidence="5" id="KW-1185">Reference proteome</keyword>